<keyword evidence="3 6" id="KW-0812">Transmembrane</keyword>
<evidence type="ECO:0000256" key="4">
    <source>
        <dbReference type="ARBA" id="ARBA00022989"/>
    </source>
</evidence>
<name>A0ABS2GFA3_9FIRM</name>
<evidence type="ECO:0000256" key="5">
    <source>
        <dbReference type="ARBA" id="ARBA00023136"/>
    </source>
</evidence>
<evidence type="ECO:0000256" key="2">
    <source>
        <dbReference type="ARBA" id="ARBA00022475"/>
    </source>
</evidence>
<evidence type="ECO:0000313" key="7">
    <source>
        <dbReference type="EMBL" id="MBM6912182.1"/>
    </source>
</evidence>
<proteinExistence type="predicted"/>
<evidence type="ECO:0000256" key="3">
    <source>
        <dbReference type="ARBA" id="ARBA00022692"/>
    </source>
</evidence>
<feature type="transmembrane region" description="Helical" evidence="6">
    <location>
        <begin position="12"/>
        <end position="38"/>
    </location>
</feature>
<keyword evidence="8" id="KW-1185">Reference proteome</keyword>
<keyword evidence="2" id="KW-1003">Cell membrane</keyword>
<protein>
    <submittedName>
        <fullName evidence="7">OadG family protein</fullName>
    </submittedName>
</protein>
<comment type="subcellular location">
    <subcellularLocation>
        <location evidence="1">Cell membrane</location>
    </subcellularLocation>
</comment>
<gene>
    <name evidence="7" type="ORF">H6A01_02395</name>
</gene>
<accession>A0ABS2GFA3</accession>
<evidence type="ECO:0000256" key="6">
    <source>
        <dbReference type="SAM" id="Phobius"/>
    </source>
</evidence>
<comment type="caution">
    <text evidence="7">The sequence shown here is derived from an EMBL/GenBank/DDBJ whole genome shotgun (WGS) entry which is preliminary data.</text>
</comment>
<dbReference type="InterPro" id="IPR005899">
    <property type="entry name" value="Na_pump_deCOase"/>
</dbReference>
<evidence type="ECO:0000313" key="8">
    <source>
        <dbReference type="Proteomes" id="UP000707138"/>
    </source>
</evidence>
<reference evidence="7 8" key="1">
    <citation type="journal article" date="2021" name="Sci. Rep.">
        <title>The distribution of antibiotic resistance genes in chicken gut microbiota commensals.</title>
        <authorList>
            <person name="Juricova H."/>
            <person name="Matiasovicova J."/>
            <person name="Kubasova T."/>
            <person name="Cejkova D."/>
            <person name="Rychlik I."/>
        </authorList>
    </citation>
    <scope>NUCLEOTIDE SEQUENCE [LARGE SCALE GENOMIC DNA]</scope>
    <source>
        <strain evidence="7 8">An537</strain>
    </source>
</reference>
<dbReference type="EMBL" id="JACJLA010000003">
    <property type="protein sequence ID" value="MBM6912182.1"/>
    <property type="molecule type" value="Genomic_DNA"/>
</dbReference>
<dbReference type="NCBIfam" id="TIGR01195">
    <property type="entry name" value="oadG_fam"/>
    <property type="match status" value="1"/>
</dbReference>
<organism evidence="7 8">
    <name type="scientific">Veillonella magna</name>
    <dbReference type="NCBI Taxonomy" id="464322"/>
    <lineage>
        <taxon>Bacteria</taxon>
        <taxon>Bacillati</taxon>
        <taxon>Bacillota</taxon>
        <taxon>Negativicutes</taxon>
        <taxon>Veillonellales</taxon>
        <taxon>Veillonellaceae</taxon>
        <taxon>Veillonella</taxon>
    </lineage>
</organism>
<dbReference type="RefSeq" id="WP_028254785.1">
    <property type="nucleotide sequence ID" value="NZ_CALXQD010000002.1"/>
</dbReference>
<keyword evidence="4 6" id="KW-1133">Transmembrane helix</keyword>
<evidence type="ECO:0000256" key="1">
    <source>
        <dbReference type="ARBA" id="ARBA00004236"/>
    </source>
</evidence>
<sequence length="114" mass="12290">MEGHVVTTNPWLVMAINMTVVFGVLICLGFLMKLIYIIDPTKKKPVKAETVVPAPATESTKSVEQPVATSNDEEIVAVITAAICAMGYSSDRIASIRPAISNSWKLDGRLTGRT</sequence>
<dbReference type="Proteomes" id="UP000707138">
    <property type="component" value="Unassembled WGS sequence"/>
</dbReference>
<keyword evidence="5 6" id="KW-0472">Membrane</keyword>
<dbReference type="Pfam" id="PF04277">
    <property type="entry name" value="OAD_gamma"/>
    <property type="match status" value="1"/>
</dbReference>